<proteinExistence type="predicted"/>
<evidence type="ECO:0000313" key="3">
    <source>
        <dbReference type="Proteomes" id="UP000002383"/>
    </source>
</evidence>
<dbReference type="STRING" id="396588.Tgr7_0376"/>
<dbReference type="Gene3D" id="3.40.30.10">
    <property type="entry name" value="Glutaredoxin"/>
    <property type="match status" value="1"/>
</dbReference>
<dbReference type="EMBL" id="CP001339">
    <property type="protein sequence ID" value="ACL71474.1"/>
    <property type="molecule type" value="Genomic_DNA"/>
</dbReference>
<dbReference type="InterPro" id="IPR036249">
    <property type="entry name" value="Thioredoxin-like_sf"/>
</dbReference>
<keyword evidence="3" id="KW-1185">Reference proteome</keyword>
<dbReference type="RefSeq" id="WP_012636963.1">
    <property type="nucleotide sequence ID" value="NC_011901.1"/>
</dbReference>
<dbReference type="InterPro" id="IPR041737">
    <property type="entry name" value="SoxW"/>
</dbReference>
<dbReference type="InterPro" id="IPR013766">
    <property type="entry name" value="Thioredoxin_domain"/>
</dbReference>
<dbReference type="CDD" id="cd02951">
    <property type="entry name" value="SoxW"/>
    <property type="match status" value="1"/>
</dbReference>
<dbReference type="SUPFAM" id="SSF52833">
    <property type="entry name" value="Thioredoxin-like"/>
    <property type="match status" value="1"/>
</dbReference>
<accession>B8GUW3</accession>
<evidence type="ECO:0000259" key="1">
    <source>
        <dbReference type="PROSITE" id="PS51352"/>
    </source>
</evidence>
<dbReference type="InterPro" id="IPR012336">
    <property type="entry name" value="Thioredoxin-like_fold"/>
</dbReference>
<feature type="domain" description="Thioredoxin" evidence="1">
    <location>
        <begin position="21"/>
        <end position="172"/>
    </location>
</feature>
<dbReference type="AlphaFoldDB" id="B8GUW3"/>
<protein>
    <submittedName>
        <fullName evidence="2">Thioredoxin-related protein-like protein</fullName>
    </submittedName>
</protein>
<sequence length="193" mass="22544" precursor="true">MNRPHLMPVARRPAAWLWSGLILATLLVWGTLARAAGGLDPYEHFFQTTFGDFQEELELTREEDKKALLIFFEMDECPFCHRMKQNVLNQPEVQAFYREHFRILSVDVNGDVEVTNFQGETVRQADFAFRENRVRATPVFQFYDPEGNPIARFTGATSGVEEFLWLGEFVAEGHYKDSNFNRFKRERQAQSRQ</sequence>
<organism evidence="2 3">
    <name type="scientific">Thioalkalivibrio sulfidiphilus (strain HL-EbGR7)</name>
    <dbReference type="NCBI Taxonomy" id="396588"/>
    <lineage>
        <taxon>Bacteria</taxon>
        <taxon>Pseudomonadati</taxon>
        <taxon>Pseudomonadota</taxon>
        <taxon>Gammaproteobacteria</taxon>
        <taxon>Chromatiales</taxon>
        <taxon>Ectothiorhodospiraceae</taxon>
        <taxon>Thioalkalivibrio</taxon>
    </lineage>
</organism>
<dbReference type="KEGG" id="tgr:Tgr7_0376"/>
<reference evidence="2 3" key="1">
    <citation type="journal article" date="2011" name="Stand. Genomic Sci.">
        <title>Complete genome sequence of 'Thioalkalivibrio sulfidophilus' HL-EbGr7.</title>
        <authorList>
            <person name="Muyzer G."/>
            <person name="Sorokin D.Y."/>
            <person name="Mavromatis K."/>
            <person name="Lapidus A."/>
            <person name="Clum A."/>
            <person name="Ivanova N."/>
            <person name="Pati A."/>
            <person name="d'Haeseleer P."/>
            <person name="Woyke T."/>
            <person name="Kyrpides N.C."/>
        </authorList>
    </citation>
    <scope>NUCLEOTIDE SEQUENCE [LARGE SCALE GENOMIC DNA]</scope>
    <source>
        <strain evidence="2 3">HL-EbGR7</strain>
    </source>
</reference>
<evidence type="ECO:0000313" key="2">
    <source>
        <dbReference type="EMBL" id="ACL71474.1"/>
    </source>
</evidence>
<dbReference type="HOGENOM" id="CLU_120998_1_0_6"/>
<dbReference type="PROSITE" id="PS51352">
    <property type="entry name" value="THIOREDOXIN_2"/>
    <property type="match status" value="1"/>
</dbReference>
<name>B8GUW3_THISH</name>
<dbReference type="Proteomes" id="UP000002383">
    <property type="component" value="Chromosome"/>
</dbReference>
<dbReference type="Pfam" id="PF13098">
    <property type="entry name" value="Thioredoxin_2"/>
    <property type="match status" value="1"/>
</dbReference>
<gene>
    <name evidence="2" type="ordered locus">Tgr7_0376</name>
</gene>
<dbReference type="eggNOG" id="COG2143">
    <property type="taxonomic scope" value="Bacteria"/>
</dbReference>